<proteinExistence type="inferred from homology"/>
<dbReference type="SUPFAM" id="SSF46785">
    <property type="entry name" value="Winged helix' DNA-binding domain"/>
    <property type="match status" value="1"/>
</dbReference>
<dbReference type="AlphaFoldDB" id="A0A1M5I806"/>
<evidence type="ECO:0000313" key="9">
    <source>
        <dbReference type="EMBL" id="SHG23913.1"/>
    </source>
</evidence>
<dbReference type="InterPro" id="IPR005119">
    <property type="entry name" value="LysR_subst-bd"/>
</dbReference>
<organism evidence="9 10">
    <name type="scientific">Bradyrhizobium erythrophlei</name>
    <dbReference type="NCBI Taxonomy" id="1437360"/>
    <lineage>
        <taxon>Bacteria</taxon>
        <taxon>Pseudomonadati</taxon>
        <taxon>Pseudomonadota</taxon>
        <taxon>Alphaproteobacteria</taxon>
        <taxon>Hyphomicrobiales</taxon>
        <taxon>Nitrobacteraceae</taxon>
        <taxon>Bradyrhizobium</taxon>
    </lineage>
</organism>
<evidence type="ECO:0000256" key="3">
    <source>
        <dbReference type="ARBA" id="ARBA00023015"/>
    </source>
</evidence>
<feature type="domain" description="HTH lysR-type" evidence="8">
    <location>
        <begin position="1"/>
        <end position="58"/>
    </location>
</feature>
<evidence type="ECO:0000313" key="10">
    <source>
        <dbReference type="Proteomes" id="UP000190675"/>
    </source>
</evidence>
<dbReference type="CDD" id="cd08433">
    <property type="entry name" value="PBP2_Nac"/>
    <property type="match status" value="1"/>
</dbReference>
<evidence type="ECO:0000256" key="2">
    <source>
        <dbReference type="ARBA" id="ARBA00009437"/>
    </source>
</evidence>
<evidence type="ECO:0000259" key="8">
    <source>
        <dbReference type="PROSITE" id="PS50931"/>
    </source>
</evidence>
<keyword evidence="4" id="KW-0238">DNA-binding</keyword>
<dbReference type="FunFam" id="1.10.10.10:FF:000001">
    <property type="entry name" value="LysR family transcriptional regulator"/>
    <property type="match status" value="1"/>
</dbReference>
<dbReference type="PANTHER" id="PTHR30293">
    <property type="entry name" value="TRANSCRIPTIONAL REGULATORY PROTEIN NAC-RELATED"/>
    <property type="match status" value="1"/>
</dbReference>
<dbReference type="OrthoDB" id="8479357at2"/>
<evidence type="ECO:0000256" key="5">
    <source>
        <dbReference type="ARBA" id="ARBA00023159"/>
    </source>
</evidence>
<dbReference type="InterPro" id="IPR036388">
    <property type="entry name" value="WH-like_DNA-bd_sf"/>
</dbReference>
<dbReference type="PANTHER" id="PTHR30293:SF0">
    <property type="entry name" value="NITROGEN ASSIMILATION REGULATORY PROTEIN NAC"/>
    <property type="match status" value="1"/>
</dbReference>
<evidence type="ECO:0000256" key="1">
    <source>
        <dbReference type="ARBA" id="ARBA00003502"/>
    </source>
</evidence>
<dbReference type="GO" id="GO:0003677">
    <property type="term" value="F:DNA binding"/>
    <property type="evidence" value="ECO:0007669"/>
    <property type="project" value="UniProtKB-KW"/>
</dbReference>
<dbReference type="InterPro" id="IPR000847">
    <property type="entry name" value="LysR_HTH_N"/>
</dbReference>
<gene>
    <name evidence="9" type="ORF">SAMN05444169_1325</name>
</gene>
<dbReference type="GO" id="GO:2000142">
    <property type="term" value="P:regulation of DNA-templated transcription initiation"/>
    <property type="evidence" value="ECO:0007669"/>
    <property type="project" value="TreeGrafter"/>
</dbReference>
<dbReference type="InterPro" id="IPR036390">
    <property type="entry name" value="WH_DNA-bd_sf"/>
</dbReference>
<protein>
    <submittedName>
        <fullName evidence="9">LysR family transcriptional regulator, nitrogen assimilation regulatory protein</fullName>
    </submittedName>
</protein>
<dbReference type="Pfam" id="PF03466">
    <property type="entry name" value="LysR_substrate"/>
    <property type="match status" value="1"/>
</dbReference>
<dbReference type="Gene3D" id="3.40.190.290">
    <property type="match status" value="1"/>
</dbReference>
<keyword evidence="3" id="KW-0805">Transcription regulation</keyword>
<dbReference type="SUPFAM" id="SSF53850">
    <property type="entry name" value="Periplasmic binding protein-like II"/>
    <property type="match status" value="1"/>
</dbReference>
<reference evidence="9 10" key="1">
    <citation type="submission" date="2016-11" db="EMBL/GenBank/DDBJ databases">
        <authorList>
            <person name="Jaros S."/>
            <person name="Januszkiewicz K."/>
            <person name="Wedrychowicz H."/>
        </authorList>
    </citation>
    <scope>NUCLEOTIDE SEQUENCE [LARGE SCALE GENOMIC DNA]</scope>
    <source>
        <strain evidence="9 10">GAS242</strain>
    </source>
</reference>
<keyword evidence="6" id="KW-0804">Transcription</keyword>
<comment type="similarity">
    <text evidence="2">Belongs to the LysR transcriptional regulatory family.</text>
</comment>
<name>A0A1M5I806_9BRAD</name>
<keyword evidence="5" id="KW-0010">Activator</keyword>
<evidence type="ECO:0000256" key="7">
    <source>
        <dbReference type="SAM" id="MobiDB-lite"/>
    </source>
</evidence>
<dbReference type="RefSeq" id="WP_079565273.1">
    <property type="nucleotide sequence ID" value="NZ_LT670818.1"/>
</dbReference>
<evidence type="ECO:0000256" key="6">
    <source>
        <dbReference type="ARBA" id="ARBA00023163"/>
    </source>
</evidence>
<dbReference type="GO" id="GO:0003700">
    <property type="term" value="F:DNA-binding transcription factor activity"/>
    <property type="evidence" value="ECO:0007669"/>
    <property type="project" value="InterPro"/>
</dbReference>
<accession>A0A1M5I806</accession>
<dbReference type="PRINTS" id="PR00039">
    <property type="entry name" value="HTHLYSR"/>
</dbReference>
<dbReference type="Pfam" id="PF00126">
    <property type="entry name" value="HTH_1"/>
    <property type="match status" value="1"/>
</dbReference>
<dbReference type="PROSITE" id="PS50931">
    <property type="entry name" value="HTH_LYSR"/>
    <property type="match status" value="1"/>
</dbReference>
<dbReference type="EMBL" id="LT670818">
    <property type="protein sequence ID" value="SHG23913.1"/>
    <property type="molecule type" value="Genomic_DNA"/>
</dbReference>
<sequence length="331" mass="35508">MDLKQLKAFATLAEFGSFSRAGAVLSVAQPVLSRQIKALEQELGIELFYRNGRGIVLTEAGKLLHGYAGGVLDTVTRAASEVMALRSSPRGTIAIGMPPSVGSILTVPLVQCFRAEFPLISMRIVEGFSGHLLEWLITGKIDVAVLYNAPRISNLSAEPLLQEEISLLGAVNDPAGLTAGPVPGSRLVELPMILPSRPHGLRLVVDAFLGEAAIEPNVVLEVDAMPSTLRLVERGVGYTLLSYGPARHLIEAGRLKSWSIVDPVLTRQLILATSSQRPTTTATRALAKMVRRQVQDLVQQGLWLSPDGRKPPSRVRGDAASPVVSRKAVIP</sequence>
<evidence type="ECO:0000256" key="4">
    <source>
        <dbReference type="ARBA" id="ARBA00023125"/>
    </source>
</evidence>
<comment type="function">
    <text evidence="1">NodD regulates the expression of the nodABCFE genes which encode other nodulation proteins. NodD is also a negative regulator of its own expression. Binds flavonoids as inducers.</text>
</comment>
<feature type="region of interest" description="Disordered" evidence="7">
    <location>
        <begin position="303"/>
        <end position="331"/>
    </location>
</feature>
<dbReference type="Gene3D" id="1.10.10.10">
    <property type="entry name" value="Winged helix-like DNA-binding domain superfamily/Winged helix DNA-binding domain"/>
    <property type="match status" value="1"/>
</dbReference>
<dbReference type="Proteomes" id="UP000190675">
    <property type="component" value="Chromosome I"/>
</dbReference>